<feature type="transmembrane region" description="Helical" evidence="6">
    <location>
        <begin position="48"/>
        <end position="69"/>
    </location>
</feature>
<feature type="transmembrane region" description="Helical" evidence="6">
    <location>
        <begin position="217"/>
        <end position="242"/>
    </location>
</feature>
<dbReference type="InterPro" id="IPR020846">
    <property type="entry name" value="MFS_dom"/>
</dbReference>
<feature type="transmembrane region" description="Helical" evidence="6">
    <location>
        <begin position="76"/>
        <end position="99"/>
    </location>
</feature>
<keyword evidence="9" id="KW-1185">Reference proteome</keyword>
<evidence type="ECO:0000256" key="5">
    <source>
        <dbReference type="SAM" id="MobiDB-lite"/>
    </source>
</evidence>
<feature type="domain" description="Major facilitator superfamily (MFS) profile" evidence="7">
    <location>
        <begin position="1"/>
        <end position="444"/>
    </location>
</feature>
<organism evidence="8 9">
    <name type="scientific">Gnomoniopsis smithogilvyi</name>
    <dbReference type="NCBI Taxonomy" id="1191159"/>
    <lineage>
        <taxon>Eukaryota</taxon>
        <taxon>Fungi</taxon>
        <taxon>Dikarya</taxon>
        <taxon>Ascomycota</taxon>
        <taxon>Pezizomycotina</taxon>
        <taxon>Sordariomycetes</taxon>
        <taxon>Sordariomycetidae</taxon>
        <taxon>Diaporthales</taxon>
        <taxon>Gnomoniaceae</taxon>
        <taxon>Gnomoniopsis</taxon>
    </lineage>
</organism>
<keyword evidence="2 6" id="KW-0812">Transmembrane</keyword>
<dbReference type="InterPro" id="IPR036259">
    <property type="entry name" value="MFS_trans_sf"/>
</dbReference>
<feature type="transmembrane region" description="Helical" evidence="6">
    <location>
        <begin position="284"/>
        <end position="302"/>
    </location>
</feature>
<dbReference type="InterPro" id="IPR011701">
    <property type="entry name" value="MFS"/>
</dbReference>
<dbReference type="Gene3D" id="1.20.1720.10">
    <property type="entry name" value="Multidrug resistance protein D"/>
    <property type="match status" value="1"/>
</dbReference>
<feature type="transmembrane region" description="Helical" evidence="6">
    <location>
        <begin position="149"/>
        <end position="168"/>
    </location>
</feature>
<reference evidence="8" key="1">
    <citation type="submission" date="2022-10" db="EMBL/GenBank/DDBJ databases">
        <title>Tapping the CABI collections for fungal endophytes: first genome assemblies for Collariella, Neodidymelliopsis, Ascochyta clinopodiicola, Didymella pomorum, Didymosphaeria variabile, Neocosmospora piperis and Neocucurbitaria cava.</title>
        <authorList>
            <person name="Hill R."/>
        </authorList>
    </citation>
    <scope>NUCLEOTIDE SEQUENCE</scope>
    <source>
        <strain evidence="8">IMI 355082</strain>
    </source>
</reference>
<accession>A0A9W8Z270</accession>
<dbReference type="SUPFAM" id="SSF103473">
    <property type="entry name" value="MFS general substrate transporter"/>
    <property type="match status" value="1"/>
</dbReference>
<feature type="transmembrane region" description="Helical" evidence="6">
    <location>
        <begin position="105"/>
        <end position="129"/>
    </location>
</feature>
<feature type="transmembrane region" description="Helical" evidence="6">
    <location>
        <begin position="308"/>
        <end position="326"/>
    </location>
</feature>
<dbReference type="EMBL" id="JAPEVB010000001">
    <property type="protein sequence ID" value="KAJ4396390.1"/>
    <property type="molecule type" value="Genomic_DNA"/>
</dbReference>
<dbReference type="PANTHER" id="PTHR23501">
    <property type="entry name" value="MAJOR FACILITATOR SUPERFAMILY"/>
    <property type="match status" value="1"/>
</dbReference>
<keyword evidence="4 6" id="KW-0472">Membrane</keyword>
<dbReference type="PANTHER" id="PTHR23501:SF199">
    <property type="entry name" value="MFS EFFLUX TRANSPORTER INPD-RELATED"/>
    <property type="match status" value="1"/>
</dbReference>
<proteinExistence type="predicted"/>
<name>A0A9W8Z270_9PEZI</name>
<feature type="transmembrane region" description="Helical" evidence="6">
    <location>
        <begin position="180"/>
        <end position="197"/>
    </location>
</feature>
<evidence type="ECO:0000256" key="6">
    <source>
        <dbReference type="SAM" id="Phobius"/>
    </source>
</evidence>
<gene>
    <name evidence="8" type="ORF">N0V93_000609</name>
</gene>
<evidence type="ECO:0000313" key="9">
    <source>
        <dbReference type="Proteomes" id="UP001140453"/>
    </source>
</evidence>
<dbReference type="OrthoDB" id="10021397at2759"/>
<dbReference type="Gene3D" id="1.20.1250.20">
    <property type="entry name" value="MFS general substrate transporter like domains"/>
    <property type="match status" value="1"/>
</dbReference>
<comment type="subcellular location">
    <subcellularLocation>
        <location evidence="1">Membrane</location>
        <topology evidence="1">Multi-pass membrane protein</topology>
    </subcellularLocation>
</comment>
<evidence type="ECO:0000259" key="7">
    <source>
        <dbReference type="PROSITE" id="PS50850"/>
    </source>
</evidence>
<dbReference type="GO" id="GO:0005886">
    <property type="term" value="C:plasma membrane"/>
    <property type="evidence" value="ECO:0007669"/>
    <property type="project" value="TreeGrafter"/>
</dbReference>
<dbReference type="PROSITE" id="PS50850">
    <property type="entry name" value="MFS"/>
    <property type="match status" value="1"/>
</dbReference>
<dbReference type="AlphaFoldDB" id="A0A9W8Z270"/>
<feature type="region of interest" description="Disordered" evidence="5">
    <location>
        <begin position="450"/>
        <end position="469"/>
    </location>
</feature>
<dbReference type="Proteomes" id="UP001140453">
    <property type="component" value="Unassembled WGS sequence"/>
</dbReference>
<evidence type="ECO:0000256" key="2">
    <source>
        <dbReference type="ARBA" id="ARBA00022692"/>
    </source>
</evidence>
<dbReference type="Pfam" id="PF07690">
    <property type="entry name" value="MFS_1"/>
    <property type="match status" value="1"/>
</dbReference>
<keyword evidence="3 6" id="KW-1133">Transmembrane helix</keyword>
<evidence type="ECO:0000256" key="3">
    <source>
        <dbReference type="ARBA" id="ARBA00022989"/>
    </source>
</evidence>
<comment type="caution">
    <text evidence="8">The sequence shown here is derived from an EMBL/GenBank/DDBJ whole genome shotgun (WGS) entry which is preliminary data.</text>
</comment>
<dbReference type="GO" id="GO:0022857">
    <property type="term" value="F:transmembrane transporter activity"/>
    <property type="evidence" value="ECO:0007669"/>
    <property type="project" value="InterPro"/>
</dbReference>
<evidence type="ECO:0000256" key="4">
    <source>
        <dbReference type="ARBA" id="ARBA00023136"/>
    </source>
</evidence>
<feature type="transmembrane region" description="Helical" evidence="6">
    <location>
        <begin position="12"/>
        <end position="33"/>
    </location>
</feature>
<sequence>MALQPSYGRLYMCFPLRTVFCICIAIFGAGSIICATSPNSSVFITGRAVQGTGAAGIFSGALIICNYIVSKEKLPIFVSIISSMYIVASVMGPTVGGVIASSSLTWRFCFWLNLPICASVISMTLFAFVEPERPTTRKSVQQKLASLDALSTLLLLGMIVALVLGLQWGGASLPWNDPKVWGCLVVSGLLLAIFIAVQLHKKERALIPIRLLTQRTVGFGCMMGTCLVMAMNTLTYYLPIYFQASRGVSTNISGIYIIALTMPDALSSFISGTAVTLTGHYNTWMVAGGAIMAIGSGFLTRLHVDSEVGYFIGFQILSSVGFGLAIQLPVSAMRNVLAEEDVPTATSLFICAQNLGSTVGLSVAQSIFLNTLMSKLREGGISERTVQEVIGQGAGDVNVGYIAAELVPLVKASYAAACTTTFWVGTATAVLASLSGGAMEWKHIPRVSKVSLEDSDQKESPAPGLGDQL</sequence>
<evidence type="ECO:0000256" key="1">
    <source>
        <dbReference type="ARBA" id="ARBA00004141"/>
    </source>
</evidence>
<evidence type="ECO:0000313" key="8">
    <source>
        <dbReference type="EMBL" id="KAJ4396390.1"/>
    </source>
</evidence>
<feature type="transmembrane region" description="Helical" evidence="6">
    <location>
        <begin position="254"/>
        <end position="277"/>
    </location>
</feature>
<protein>
    <recommendedName>
        <fullName evidence="7">Major facilitator superfamily (MFS) profile domain-containing protein</fullName>
    </recommendedName>
</protein>